<evidence type="ECO:0000256" key="2">
    <source>
        <dbReference type="SAM" id="Phobius"/>
    </source>
</evidence>
<keyword evidence="2" id="KW-0812">Transmembrane</keyword>
<feature type="region of interest" description="Disordered" evidence="1">
    <location>
        <begin position="219"/>
        <end position="238"/>
    </location>
</feature>
<reference evidence="4" key="1">
    <citation type="submission" date="2022-08" db="UniProtKB">
        <authorList>
            <consortium name="EnsemblMetazoa"/>
        </authorList>
    </citation>
    <scope>IDENTIFICATION</scope>
    <source>
        <strain evidence="4">05x7-T-G4-1.051#20</strain>
    </source>
</reference>
<evidence type="ECO:0000313" key="5">
    <source>
        <dbReference type="Proteomes" id="UP000005408"/>
    </source>
</evidence>
<accession>A0A8W8JJG4</accession>
<protein>
    <recommendedName>
        <fullName evidence="3">Chitin-binding type-2 domain-containing protein</fullName>
    </recommendedName>
</protein>
<proteinExistence type="predicted"/>
<dbReference type="InterPro" id="IPR002557">
    <property type="entry name" value="Chitin-bd_dom"/>
</dbReference>
<feature type="domain" description="Chitin-binding type-2" evidence="3">
    <location>
        <begin position="26"/>
        <end position="88"/>
    </location>
</feature>
<evidence type="ECO:0000313" key="4">
    <source>
        <dbReference type="EnsemblMetazoa" id="G19530.6:cds"/>
    </source>
</evidence>
<dbReference type="GO" id="GO:0008061">
    <property type="term" value="F:chitin binding"/>
    <property type="evidence" value="ECO:0007669"/>
    <property type="project" value="InterPro"/>
</dbReference>
<feature type="transmembrane region" description="Helical" evidence="2">
    <location>
        <begin position="188"/>
        <end position="210"/>
    </location>
</feature>
<dbReference type="EnsemblMetazoa" id="G19530.6">
    <property type="protein sequence ID" value="G19530.6:cds"/>
    <property type="gene ID" value="G19530"/>
</dbReference>
<dbReference type="GO" id="GO:0005576">
    <property type="term" value="C:extracellular region"/>
    <property type="evidence" value="ECO:0007669"/>
    <property type="project" value="InterPro"/>
</dbReference>
<organism evidence="4 5">
    <name type="scientific">Magallana gigas</name>
    <name type="common">Pacific oyster</name>
    <name type="synonym">Crassostrea gigas</name>
    <dbReference type="NCBI Taxonomy" id="29159"/>
    <lineage>
        <taxon>Eukaryota</taxon>
        <taxon>Metazoa</taxon>
        <taxon>Spiralia</taxon>
        <taxon>Lophotrochozoa</taxon>
        <taxon>Mollusca</taxon>
        <taxon>Bivalvia</taxon>
        <taxon>Autobranchia</taxon>
        <taxon>Pteriomorphia</taxon>
        <taxon>Ostreida</taxon>
        <taxon>Ostreoidea</taxon>
        <taxon>Ostreidae</taxon>
        <taxon>Magallana</taxon>
    </lineage>
</organism>
<sequence length="238" mass="26175">MSGSRGGTLVAGSNSCEVTRSTVQVVNGCPDSEESWREAAVRKNCDVHAKQCSEPEKLVYHCVINLYINQMLEVCAYAQNILGGKCTSYSSSGNVIQENWITDCSKFKENACPPYYRSDVAYKYQGCYQLIKKSTAGTNNSVSTRNPDNVVVFTTTVFTTTSANISSNMSTNKHVKMSGKEEKMDSNLIVIPIVVTVLLAIIIGLVVIVIRKRKGKKRIRRQSLEKPNAEGEDTLLSA</sequence>
<keyword evidence="2" id="KW-1133">Transmembrane helix</keyword>
<dbReference type="Proteomes" id="UP000005408">
    <property type="component" value="Unassembled WGS sequence"/>
</dbReference>
<keyword evidence="5" id="KW-1185">Reference proteome</keyword>
<keyword evidence="2" id="KW-0472">Membrane</keyword>
<evidence type="ECO:0000259" key="3">
    <source>
        <dbReference type="PROSITE" id="PS50940"/>
    </source>
</evidence>
<dbReference type="PROSITE" id="PS50940">
    <property type="entry name" value="CHIT_BIND_II"/>
    <property type="match status" value="1"/>
</dbReference>
<evidence type="ECO:0000256" key="1">
    <source>
        <dbReference type="SAM" id="MobiDB-lite"/>
    </source>
</evidence>
<name>A0A8W8JJG4_MAGGI</name>
<dbReference type="AlphaFoldDB" id="A0A8W8JJG4"/>